<dbReference type="GeneTree" id="ENSGT00390000007696"/>
<dbReference type="Ensembl" id="ENSTGUT00000005287.2">
    <property type="protein sequence ID" value="ENSTGUP00000005235.2"/>
    <property type="gene ID" value="ENSTGUG00000005071.2"/>
</dbReference>
<dbReference type="GO" id="GO:0042802">
    <property type="term" value="F:identical protein binding"/>
    <property type="evidence" value="ECO:0007669"/>
    <property type="project" value="Ensembl"/>
</dbReference>
<organism evidence="2 3">
    <name type="scientific">Taeniopygia guttata</name>
    <name type="common">Zebra finch</name>
    <name type="synonym">Poephila guttata</name>
    <dbReference type="NCBI Taxonomy" id="59729"/>
    <lineage>
        <taxon>Eukaryota</taxon>
        <taxon>Metazoa</taxon>
        <taxon>Chordata</taxon>
        <taxon>Craniata</taxon>
        <taxon>Vertebrata</taxon>
        <taxon>Euteleostomi</taxon>
        <taxon>Archelosauria</taxon>
        <taxon>Archosauria</taxon>
        <taxon>Dinosauria</taxon>
        <taxon>Saurischia</taxon>
        <taxon>Theropoda</taxon>
        <taxon>Coelurosauria</taxon>
        <taxon>Aves</taxon>
        <taxon>Neognathae</taxon>
        <taxon>Neoaves</taxon>
        <taxon>Telluraves</taxon>
        <taxon>Australaves</taxon>
        <taxon>Passeriformes</taxon>
        <taxon>Passeroidea</taxon>
        <taxon>Estrildidae</taxon>
        <taxon>Estrildinae</taxon>
        <taxon>Taeniopygia</taxon>
    </lineage>
</organism>
<dbReference type="GO" id="GO:0010804">
    <property type="term" value="P:negative regulation of tumor necrosis factor-mediated signaling pathway"/>
    <property type="evidence" value="ECO:0007669"/>
    <property type="project" value="Ensembl"/>
</dbReference>
<accession>H0Z3U1</accession>
<reference evidence="2" key="3">
    <citation type="submission" date="2025-09" db="UniProtKB">
        <authorList>
            <consortium name="Ensembl"/>
        </authorList>
    </citation>
    <scope>IDENTIFICATION</scope>
</reference>
<name>H0Z3U1_TAEGU</name>
<dbReference type="GO" id="GO:0061630">
    <property type="term" value="F:ubiquitin protein ligase activity"/>
    <property type="evidence" value="ECO:0007669"/>
    <property type="project" value="Ensembl"/>
</dbReference>
<dbReference type="GO" id="GO:0005730">
    <property type="term" value="C:nucleolus"/>
    <property type="evidence" value="ECO:0007669"/>
    <property type="project" value="Ensembl"/>
</dbReference>
<dbReference type="PANTHER" id="PTHR46569:SF1">
    <property type="entry name" value="E3 UBIQUITIN-PROTEIN LIGASE RFWD3-RELATED"/>
    <property type="match status" value="1"/>
</dbReference>
<dbReference type="STRING" id="59729.ENSTGUP00000005235"/>
<evidence type="ECO:0000313" key="2">
    <source>
        <dbReference type="Ensembl" id="ENSTGUP00000005235.2"/>
    </source>
</evidence>
<evidence type="ECO:0000256" key="1">
    <source>
        <dbReference type="SAM" id="Coils"/>
    </source>
</evidence>
<dbReference type="InParanoid" id="H0Z3U1"/>
<dbReference type="Proteomes" id="UP000007754">
    <property type="component" value="Chromosome 12"/>
</dbReference>
<dbReference type="GO" id="GO:0031297">
    <property type="term" value="P:replication fork processing"/>
    <property type="evidence" value="ECO:0007669"/>
    <property type="project" value="Ensembl"/>
</dbReference>
<dbReference type="GO" id="GO:0006974">
    <property type="term" value="P:DNA damage response"/>
    <property type="evidence" value="ECO:0007669"/>
    <property type="project" value="Ensembl"/>
</dbReference>
<keyword evidence="1" id="KW-0175">Coiled coil</keyword>
<keyword evidence="3" id="KW-1185">Reference proteome</keyword>
<dbReference type="GO" id="GO:0016567">
    <property type="term" value="P:protein ubiquitination"/>
    <property type="evidence" value="ECO:0007669"/>
    <property type="project" value="Ensembl"/>
</dbReference>
<dbReference type="SUPFAM" id="SSF46579">
    <property type="entry name" value="Prefoldin"/>
    <property type="match status" value="1"/>
</dbReference>
<dbReference type="GO" id="GO:0007165">
    <property type="term" value="P:signal transduction"/>
    <property type="evidence" value="ECO:0007669"/>
    <property type="project" value="Ensembl"/>
</dbReference>
<feature type="coiled-coil region" evidence="1">
    <location>
        <begin position="103"/>
        <end position="196"/>
    </location>
</feature>
<dbReference type="GO" id="GO:0005654">
    <property type="term" value="C:nucleoplasm"/>
    <property type="evidence" value="ECO:0007669"/>
    <property type="project" value="Ensembl"/>
</dbReference>
<dbReference type="GO" id="GO:0032688">
    <property type="term" value="P:negative regulation of interferon-beta production"/>
    <property type="evidence" value="ECO:0007669"/>
    <property type="project" value="Ensembl"/>
</dbReference>
<reference evidence="2 3" key="1">
    <citation type="journal article" date="2010" name="Nature">
        <title>The genome of a songbird.</title>
        <authorList>
            <person name="Warren W.C."/>
            <person name="Clayton D.F."/>
            <person name="Ellegren H."/>
            <person name="Arnold A.P."/>
            <person name="Hillier L.W."/>
            <person name="Kunstner A."/>
            <person name="Searle S."/>
            <person name="White S."/>
            <person name="Vilella A.J."/>
            <person name="Fairley S."/>
            <person name="Heger A."/>
            <person name="Kong L."/>
            <person name="Ponting C.P."/>
            <person name="Jarvis E.D."/>
            <person name="Mello C.V."/>
            <person name="Minx P."/>
            <person name="Lovell P."/>
            <person name="Velho T.A."/>
            <person name="Ferris M."/>
            <person name="Balakrishnan C.N."/>
            <person name="Sinha S."/>
            <person name="Blatti C."/>
            <person name="London S.E."/>
            <person name="Li Y."/>
            <person name="Lin Y.C."/>
            <person name="George J."/>
            <person name="Sweedler J."/>
            <person name="Southey B."/>
            <person name="Gunaratne P."/>
            <person name="Watson M."/>
            <person name="Nam K."/>
            <person name="Backstrom N."/>
            <person name="Smeds L."/>
            <person name="Nabholz B."/>
            <person name="Itoh Y."/>
            <person name="Whitney O."/>
            <person name="Pfenning A.R."/>
            <person name="Howard J."/>
            <person name="Volker M."/>
            <person name="Skinner B.M."/>
            <person name="Griffin D.K."/>
            <person name="Ye L."/>
            <person name="McLaren W.M."/>
            <person name="Flicek P."/>
            <person name="Quesada V."/>
            <person name="Velasco G."/>
            <person name="Lopez-Otin C."/>
            <person name="Puente X.S."/>
            <person name="Olender T."/>
            <person name="Lancet D."/>
            <person name="Smit A.F."/>
            <person name="Hubley R."/>
            <person name="Konkel M.K."/>
            <person name="Walker J.A."/>
            <person name="Batzer M.A."/>
            <person name="Gu W."/>
            <person name="Pollock D.D."/>
            <person name="Chen L."/>
            <person name="Cheng Z."/>
            <person name="Eichler E.E."/>
            <person name="Stapley J."/>
            <person name="Slate J."/>
            <person name="Ekblom R."/>
            <person name="Birkhead T."/>
            <person name="Burke T."/>
            <person name="Burt D."/>
            <person name="Scharff C."/>
            <person name="Adam I."/>
            <person name="Richard H."/>
            <person name="Sultan M."/>
            <person name="Soldatov A."/>
            <person name="Lehrach H."/>
            <person name="Edwards S.V."/>
            <person name="Yang S.P."/>
            <person name="Li X."/>
            <person name="Graves T."/>
            <person name="Fulton L."/>
            <person name="Nelson J."/>
            <person name="Chinwalla A."/>
            <person name="Hou S."/>
            <person name="Mardis E.R."/>
            <person name="Wilson R.K."/>
        </authorList>
    </citation>
    <scope>NUCLEOTIDE SEQUENCE [LARGE SCALE GENOMIC DNA]</scope>
</reference>
<proteinExistence type="predicted"/>
<dbReference type="PANTHER" id="PTHR46569">
    <property type="entry name" value="E3 UBIQUITIN-PROTEIN LIGASE TRAIP"/>
    <property type="match status" value="1"/>
</dbReference>
<gene>
    <name evidence="2" type="primary">TRAIP</name>
</gene>
<dbReference type="GO" id="GO:0090734">
    <property type="term" value="C:site of DNA damage"/>
    <property type="evidence" value="ECO:0007669"/>
    <property type="project" value="Ensembl"/>
</dbReference>
<dbReference type="AlphaFoldDB" id="H0Z3U1"/>
<evidence type="ECO:0000313" key="3">
    <source>
        <dbReference type="Proteomes" id="UP000007754"/>
    </source>
</evidence>
<sequence length="566" mass="63403">MHVEHGAPAGHSAGLKVCLSALVCDRESCPVVSWAAGRWLLEAVLQGCEDLLYVFLFFLSLFQWFDTAPSRTCPQCRNQVSKRHIISKLFFDVTLDEHAAPDAETLQNELDKVKAQLSLKEKEKRECQAVVDGLRDTLDVRNATIESLQKMLGETEMLCSSLKKQMKFLEQQQEDNRSSKEEARRLRNKLRTMERIELLLQSQRPEVEEMIRDMGVGQAAVEQLAIYCVSLKKEYENLKEARKISGEMTEKLKKELLSVNNKLQKTTSELEKTKEELKNTQKDLKNADKEILSLKKKIDILQDTLKVPSVTRETLSRLVLESPAPLELQHPKLHRPAHSDEINLDATYDVDTPEQQSCTVPFGPAKRQKLDKKPPPVVNLAKKLLKETVENGADDLEDDALKGLLPAFIKNSFLSKKPSSGGLLGSHRSTGSVRTGYDGMGGRTKFIEPTNLAEIRPLSVRSKKKVSRPVSAAPASSSSSSQARMDTFLLINRVFLPSDLLGVLQLLLLWALWHQVELHFLDPATSRRCRKGVWDVSLESSRENGPGPAPCLVLIVPGKFTGGRSV</sequence>
<dbReference type="InterPro" id="IPR052639">
    <property type="entry name" value="TRAIP_ubiq-protein_ligase"/>
</dbReference>
<protein>
    <submittedName>
        <fullName evidence="2">TRAF interacting protein</fullName>
    </submittedName>
</protein>
<dbReference type="OMA" id="RSKYIQP"/>
<reference evidence="2" key="2">
    <citation type="submission" date="2025-08" db="UniProtKB">
        <authorList>
            <consortium name="Ensembl"/>
        </authorList>
    </citation>
    <scope>IDENTIFICATION</scope>
</reference>
<dbReference type="HOGENOM" id="CLU_046426_0_0_1"/>
<feature type="coiled-coil region" evidence="1">
    <location>
        <begin position="221"/>
        <end position="304"/>
    </location>
</feature>